<proteinExistence type="predicted"/>
<evidence type="ECO:0000313" key="3">
    <source>
        <dbReference type="Proteomes" id="UP001347796"/>
    </source>
</evidence>
<reference evidence="2 3" key="1">
    <citation type="submission" date="2024-01" db="EMBL/GenBank/DDBJ databases">
        <title>The genome of the rayed Mediterranean limpet Patella caerulea (Linnaeus, 1758).</title>
        <authorList>
            <person name="Anh-Thu Weber A."/>
            <person name="Halstead-Nussloch G."/>
        </authorList>
    </citation>
    <scope>NUCLEOTIDE SEQUENCE [LARGE SCALE GENOMIC DNA]</scope>
    <source>
        <strain evidence="2">AATW-2023a</strain>
        <tissue evidence="2">Whole specimen</tissue>
    </source>
</reference>
<evidence type="ECO:0000259" key="1">
    <source>
        <dbReference type="Pfam" id="PF09588"/>
    </source>
</evidence>
<dbReference type="AlphaFoldDB" id="A0AAN8JZE9"/>
<dbReference type="CDD" id="cd22343">
    <property type="entry name" value="PDDEXK_lambda_exonuclease-like"/>
    <property type="match status" value="1"/>
</dbReference>
<dbReference type="PANTHER" id="PTHR47526:SF4">
    <property type="entry name" value="SWIM-TYPE DOMAIN-CONTAINING PROTEIN"/>
    <property type="match status" value="1"/>
</dbReference>
<sequence>MAGLGESCTHVSALLFYIEAAVKLHTSKTVTEEKAYWKLPSQFKHVSYEEFKNIDFSSAASLKKTYDTNFANEHTVINSTSKKTTEDLPTIDTPRFANFLKNLSEAPSKPAILSLMPKYSDVYVPEVLQGELPTVLTELFENPSLSSNYKELLDKSYKIKIDVTEQQAKQVEVLTRHQANNRTWFRFRTGRITASRMKSVCHTNPNSPSQSLIQNICYPDVVKFSSVATKWGCDHERHAREMFTSLIQVEHDNVHVRDSGLVISPQYPHIGASPDAIVTCDCCGKSTLEIKCPYCVRDSALSDKETGYLKADQNGNLKLTNTHRYYYQVQTQRLVYVDLSVLFFVVWTEKDIHVEEVLFNKFVWKDIVTKSEHFFRTSILPAIIGKFFSQSRCENDNALVSTSNQHNKHYMYLIIGAIVGTLNMEVW</sequence>
<comment type="caution">
    <text evidence="2">The sequence shown here is derived from an EMBL/GenBank/DDBJ whole genome shotgun (WGS) entry which is preliminary data.</text>
</comment>
<dbReference type="InterPro" id="IPR011604">
    <property type="entry name" value="PDDEXK-like_dom_sf"/>
</dbReference>
<gene>
    <name evidence="2" type="ORF">SNE40_005976</name>
</gene>
<dbReference type="SUPFAM" id="SSF52980">
    <property type="entry name" value="Restriction endonuclease-like"/>
    <property type="match status" value="1"/>
</dbReference>
<dbReference type="PANTHER" id="PTHR47526">
    <property type="entry name" value="ATP-DEPENDENT DNA HELICASE"/>
    <property type="match status" value="1"/>
</dbReference>
<accession>A0AAN8JZE9</accession>
<name>A0AAN8JZE9_PATCE</name>
<evidence type="ECO:0000313" key="2">
    <source>
        <dbReference type="EMBL" id="KAK6186691.1"/>
    </source>
</evidence>
<dbReference type="InterPro" id="IPR019080">
    <property type="entry name" value="YqaJ_viral_recombinase"/>
</dbReference>
<dbReference type="Proteomes" id="UP001347796">
    <property type="component" value="Unassembled WGS sequence"/>
</dbReference>
<dbReference type="EMBL" id="JAZGQO010000005">
    <property type="protein sequence ID" value="KAK6186691.1"/>
    <property type="molecule type" value="Genomic_DNA"/>
</dbReference>
<dbReference type="GO" id="GO:0006281">
    <property type="term" value="P:DNA repair"/>
    <property type="evidence" value="ECO:0007669"/>
    <property type="project" value="UniProtKB-ARBA"/>
</dbReference>
<protein>
    <recommendedName>
        <fullName evidence="1">YqaJ viral recombinase domain-containing protein</fullName>
    </recommendedName>
</protein>
<dbReference type="InterPro" id="IPR011335">
    <property type="entry name" value="Restrct_endonuc-II-like"/>
</dbReference>
<dbReference type="Pfam" id="PF09588">
    <property type="entry name" value="YqaJ"/>
    <property type="match status" value="1"/>
</dbReference>
<keyword evidence="3" id="KW-1185">Reference proteome</keyword>
<dbReference type="Gene3D" id="3.90.320.10">
    <property type="match status" value="1"/>
</dbReference>
<organism evidence="2 3">
    <name type="scientific">Patella caerulea</name>
    <name type="common">Rayed Mediterranean limpet</name>
    <dbReference type="NCBI Taxonomy" id="87958"/>
    <lineage>
        <taxon>Eukaryota</taxon>
        <taxon>Metazoa</taxon>
        <taxon>Spiralia</taxon>
        <taxon>Lophotrochozoa</taxon>
        <taxon>Mollusca</taxon>
        <taxon>Gastropoda</taxon>
        <taxon>Patellogastropoda</taxon>
        <taxon>Patelloidea</taxon>
        <taxon>Patellidae</taxon>
        <taxon>Patella</taxon>
    </lineage>
</organism>
<feature type="domain" description="YqaJ viral recombinase" evidence="1">
    <location>
        <begin position="184"/>
        <end position="332"/>
    </location>
</feature>